<proteinExistence type="predicted"/>
<feature type="compositionally biased region" description="Polar residues" evidence="1">
    <location>
        <begin position="35"/>
        <end position="56"/>
    </location>
</feature>
<reference evidence="2" key="1">
    <citation type="journal article" date="2020" name="Gigascience">
        <title>An improved pig reference genome sequence to enable pig genetics and genomics research.</title>
        <authorList>
            <person name="Warr A."/>
            <person name="Affara N."/>
            <person name="Aken B."/>
            <person name="Beiki H."/>
            <person name="Bickhart D.M."/>
            <person name="Billis K."/>
            <person name="Chow W."/>
            <person name="Eory L."/>
            <person name="Finlayson H.A."/>
            <person name="Flicek P."/>
            <person name="Giron C.G."/>
            <person name="Griffin D.K."/>
            <person name="Hall R."/>
            <person name="Hannum G."/>
            <person name="Hourlier T."/>
            <person name="Howe K."/>
            <person name="Hume D.A."/>
            <person name="Izuogu O."/>
            <person name="Kim K."/>
            <person name="Koren S."/>
            <person name="Liu H."/>
            <person name="Manchanda N."/>
            <person name="Martin F.J."/>
            <person name="Nonneman D.J."/>
            <person name="O'Connor R.E."/>
            <person name="Phillippy A.M."/>
            <person name="Rohrer G.A."/>
            <person name="Rosen B.D."/>
            <person name="Rund L.A."/>
            <person name="Sargent C.A."/>
            <person name="Schook L.B."/>
            <person name="Schroeder S.G."/>
            <person name="Schwartz A.S."/>
            <person name="Skinner B.M."/>
            <person name="Talbot R."/>
            <person name="Tseng E."/>
            <person name="Tuggle C.K."/>
            <person name="Watson M."/>
            <person name="Smith T.P.L."/>
            <person name="Archibald A.L."/>
        </authorList>
    </citation>
    <scope>NUCLEOTIDE SEQUENCE [LARGE SCALE GENOMIC DNA]</scope>
    <source>
        <strain evidence="2">Duroc</strain>
    </source>
</reference>
<dbReference type="GlyGen" id="A0A8W4FL86">
    <property type="glycosylation" value="1 site"/>
</dbReference>
<dbReference type="Ensembl" id="ENSSSCT00000088470.1">
    <property type="protein sequence ID" value="ENSSSCP00000079972.1"/>
    <property type="gene ID" value="ENSSSCG00000044842.1"/>
</dbReference>
<feature type="region of interest" description="Disordered" evidence="1">
    <location>
        <begin position="1"/>
        <end position="98"/>
    </location>
</feature>
<evidence type="ECO:0000313" key="3">
    <source>
        <dbReference type="Proteomes" id="UP000008227"/>
    </source>
</evidence>
<keyword evidence="3" id="KW-1185">Reference proteome</keyword>
<feature type="compositionally biased region" description="Pro residues" evidence="1">
    <location>
        <begin position="65"/>
        <end position="75"/>
    </location>
</feature>
<organism evidence="2 3">
    <name type="scientific">Sus scrofa</name>
    <name type="common">Pig</name>
    <dbReference type="NCBI Taxonomy" id="9823"/>
    <lineage>
        <taxon>Eukaryota</taxon>
        <taxon>Metazoa</taxon>
        <taxon>Chordata</taxon>
        <taxon>Craniata</taxon>
        <taxon>Vertebrata</taxon>
        <taxon>Euteleostomi</taxon>
        <taxon>Mammalia</taxon>
        <taxon>Eutheria</taxon>
        <taxon>Laurasiatheria</taxon>
        <taxon>Artiodactyla</taxon>
        <taxon>Suina</taxon>
        <taxon>Suidae</taxon>
        <taxon>Sus</taxon>
    </lineage>
</organism>
<name>A0A8W4FL86_PIG</name>
<dbReference type="Proteomes" id="UP000008227">
    <property type="component" value="Chromosome 18"/>
</dbReference>
<evidence type="ECO:0000256" key="1">
    <source>
        <dbReference type="SAM" id="MobiDB-lite"/>
    </source>
</evidence>
<dbReference type="AlphaFoldDB" id="A0A8W4FL86"/>
<sequence>GAPRPDPSTPGPETRAAPQRLFETSDRAAPAEGEPTSTPHPRSASAQTLISTTSPPAFQFWEHPPGVPRPPPAPQPRSRAQAQRLPEGGARARPAGLPLGSRWAPVPLGHFHQQRRRSVLRPLVLEAGAPARLPNPRPRAQRPTHCSYGGSQARGRIGVVAAGLHHSHSRLRAASATYTTAYGNAGSLTHGARPGIEPASSWFLVGFVNHWATTGTPSMY</sequence>
<protein>
    <submittedName>
        <fullName evidence="2">Uncharacterized protein</fullName>
    </submittedName>
</protein>
<accession>A0A8W4FL86</accession>
<reference evidence="2" key="2">
    <citation type="submission" date="2025-08" db="UniProtKB">
        <authorList>
            <consortium name="Ensembl"/>
        </authorList>
    </citation>
    <scope>IDENTIFICATION</scope>
</reference>
<evidence type="ECO:0000313" key="2">
    <source>
        <dbReference type="Ensembl" id="ENSSSCP00000079972.1"/>
    </source>
</evidence>
<feature type="region of interest" description="Disordered" evidence="1">
    <location>
        <begin position="130"/>
        <end position="150"/>
    </location>
</feature>
<reference evidence="2" key="3">
    <citation type="submission" date="2025-09" db="UniProtKB">
        <authorList>
            <consortium name="Ensembl"/>
        </authorList>
    </citation>
    <scope>IDENTIFICATION</scope>
</reference>
<feature type="compositionally biased region" description="Pro residues" evidence="1">
    <location>
        <begin position="1"/>
        <end position="10"/>
    </location>
</feature>
<feature type="compositionally biased region" description="Low complexity" evidence="1">
    <location>
        <begin position="76"/>
        <end position="86"/>
    </location>
</feature>